<dbReference type="EMBL" id="CAJVPQ010011082">
    <property type="protein sequence ID" value="CAG8725534.1"/>
    <property type="molecule type" value="Genomic_DNA"/>
</dbReference>
<feature type="non-terminal residue" evidence="1">
    <location>
        <position position="47"/>
    </location>
</feature>
<accession>A0A9N9NEE5</accession>
<gene>
    <name evidence="1" type="ORF">FCALED_LOCUS14640</name>
</gene>
<evidence type="ECO:0000313" key="2">
    <source>
        <dbReference type="Proteomes" id="UP000789570"/>
    </source>
</evidence>
<keyword evidence="2" id="KW-1185">Reference proteome</keyword>
<comment type="caution">
    <text evidence="1">The sequence shown here is derived from an EMBL/GenBank/DDBJ whole genome shotgun (WGS) entry which is preliminary data.</text>
</comment>
<protein>
    <submittedName>
        <fullName evidence="1">13828_t:CDS:1</fullName>
    </submittedName>
</protein>
<name>A0A9N9NEE5_9GLOM</name>
<dbReference type="AlphaFoldDB" id="A0A9N9NEE5"/>
<proteinExistence type="predicted"/>
<sequence length="47" mass="5471">MRKTIQFSRNSSSYNKHKEKESKDIIILNDRYGLALSAFIYAGFTDL</sequence>
<organism evidence="1 2">
    <name type="scientific">Funneliformis caledonium</name>
    <dbReference type="NCBI Taxonomy" id="1117310"/>
    <lineage>
        <taxon>Eukaryota</taxon>
        <taxon>Fungi</taxon>
        <taxon>Fungi incertae sedis</taxon>
        <taxon>Mucoromycota</taxon>
        <taxon>Glomeromycotina</taxon>
        <taxon>Glomeromycetes</taxon>
        <taxon>Glomerales</taxon>
        <taxon>Glomeraceae</taxon>
        <taxon>Funneliformis</taxon>
    </lineage>
</organism>
<reference evidence="1" key="1">
    <citation type="submission" date="2021-06" db="EMBL/GenBank/DDBJ databases">
        <authorList>
            <person name="Kallberg Y."/>
            <person name="Tangrot J."/>
            <person name="Rosling A."/>
        </authorList>
    </citation>
    <scope>NUCLEOTIDE SEQUENCE</scope>
    <source>
        <strain evidence="1">UK204</strain>
    </source>
</reference>
<dbReference type="Proteomes" id="UP000789570">
    <property type="component" value="Unassembled WGS sequence"/>
</dbReference>
<evidence type="ECO:0000313" key="1">
    <source>
        <dbReference type="EMBL" id="CAG8725534.1"/>
    </source>
</evidence>